<feature type="compositionally biased region" description="Basic residues" evidence="1">
    <location>
        <begin position="61"/>
        <end position="87"/>
    </location>
</feature>
<dbReference type="PANTHER" id="PTHR48147:SF3">
    <property type="entry name" value="MYELIN TRANSCRIPTION FACTOR 1-LIKE PROTEIN"/>
    <property type="match status" value="1"/>
</dbReference>
<keyword evidence="2" id="KW-1133">Transmembrane helix</keyword>
<keyword evidence="4" id="KW-1185">Reference proteome</keyword>
<dbReference type="Proteomes" id="UP000735302">
    <property type="component" value="Unassembled WGS sequence"/>
</dbReference>
<sequence length="456" mass="51913">MEEEEEGKEEEEEGEKEEEEEEGEKEEREEQQQQEEEDDDIKDGDEKDDDEDKEEDEEQQRRRKRESRTRKRRRKRRWRTGKRASRRGRGEEEEEEEEMEEKRRRRKVGNKIALNVSNKETKKTLARLGFRTKYLVFVRAVSSAGFGPESNATSPLLLEKQKAKQDISGLISIIVGILVSLITICLCFCIARRCYTQRKKIPNIQDLLETESPKKICPIQHHRGRPLPALPADARMERHIYGTSSIPSCMSNLGYDTKMNKTVSQRGGTCANVPLRKDEHDSNQCPDADKEFGKSSPEKEGDSGLTSPVLEGFSHERISLMTGPDPQAVEFSNHNTLPLRSHWPSHCREEDVFQTILNDIMPPKLESSNSILTNLDNNTDGFQDHGIFSLDQLSTSSETIDSNMESNAAYISRYAVQSSLASPMPPCAPTGYVHSNAVFGQDFCTCDTEFLSCSKL</sequence>
<feature type="region of interest" description="Disordered" evidence="1">
    <location>
        <begin position="1"/>
        <end position="106"/>
    </location>
</feature>
<proteinExistence type="predicted"/>
<name>A0AAV4AQ91_9GAST</name>
<feature type="region of interest" description="Disordered" evidence="1">
    <location>
        <begin position="272"/>
        <end position="308"/>
    </location>
</feature>
<organism evidence="3 4">
    <name type="scientific">Plakobranchus ocellatus</name>
    <dbReference type="NCBI Taxonomy" id="259542"/>
    <lineage>
        <taxon>Eukaryota</taxon>
        <taxon>Metazoa</taxon>
        <taxon>Spiralia</taxon>
        <taxon>Lophotrochozoa</taxon>
        <taxon>Mollusca</taxon>
        <taxon>Gastropoda</taxon>
        <taxon>Heterobranchia</taxon>
        <taxon>Euthyneura</taxon>
        <taxon>Panpulmonata</taxon>
        <taxon>Sacoglossa</taxon>
        <taxon>Placobranchoidea</taxon>
        <taxon>Plakobranchidae</taxon>
        <taxon>Plakobranchus</taxon>
    </lineage>
</organism>
<dbReference type="PANTHER" id="PTHR48147">
    <property type="entry name" value="PROTEIN CBG23787"/>
    <property type="match status" value="1"/>
</dbReference>
<feature type="compositionally biased region" description="Basic and acidic residues" evidence="1">
    <location>
        <begin position="275"/>
        <end position="302"/>
    </location>
</feature>
<protein>
    <submittedName>
        <fullName evidence="3">Uncharacterized protein</fullName>
    </submittedName>
</protein>
<feature type="compositionally biased region" description="Acidic residues" evidence="1">
    <location>
        <begin position="1"/>
        <end position="24"/>
    </location>
</feature>
<gene>
    <name evidence="3" type="ORF">PoB_003559200</name>
</gene>
<evidence type="ECO:0000256" key="2">
    <source>
        <dbReference type="SAM" id="Phobius"/>
    </source>
</evidence>
<evidence type="ECO:0000313" key="3">
    <source>
        <dbReference type="EMBL" id="GFO09087.1"/>
    </source>
</evidence>
<reference evidence="3 4" key="1">
    <citation type="journal article" date="2021" name="Elife">
        <title>Chloroplast acquisition without the gene transfer in kleptoplastic sea slugs, Plakobranchus ocellatus.</title>
        <authorList>
            <person name="Maeda T."/>
            <person name="Takahashi S."/>
            <person name="Yoshida T."/>
            <person name="Shimamura S."/>
            <person name="Takaki Y."/>
            <person name="Nagai Y."/>
            <person name="Toyoda A."/>
            <person name="Suzuki Y."/>
            <person name="Arimoto A."/>
            <person name="Ishii H."/>
            <person name="Satoh N."/>
            <person name="Nishiyama T."/>
            <person name="Hasebe M."/>
            <person name="Maruyama T."/>
            <person name="Minagawa J."/>
            <person name="Obokata J."/>
            <person name="Shigenobu S."/>
        </authorList>
    </citation>
    <scope>NUCLEOTIDE SEQUENCE [LARGE SCALE GENOMIC DNA]</scope>
</reference>
<feature type="compositionally biased region" description="Acidic residues" evidence="1">
    <location>
        <begin position="32"/>
        <end position="58"/>
    </location>
</feature>
<comment type="caution">
    <text evidence="3">The sequence shown here is derived from an EMBL/GenBank/DDBJ whole genome shotgun (WGS) entry which is preliminary data.</text>
</comment>
<accession>A0AAV4AQ91</accession>
<keyword evidence="2" id="KW-0812">Transmembrane</keyword>
<dbReference type="EMBL" id="BLXT01004061">
    <property type="protein sequence ID" value="GFO09087.1"/>
    <property type="molecule type" value="Genomic_DNA"/>
</dbReference>
<feature type="transmembrane region" description="Helical" evidence="2">
    <location>
        <begin position="170"/>
        <end position="191"/>
    </location>
</feature>
<keyword evidence="2" id="KW-0472">Membrane</keyword>
<dbReference type="AlphaFoldDB" id="A0AAV4AQ91"/>
<evidence type="ECO:0000313" key="4">
    <source>
        <dbReference type="Proteomes" id="UP000735302"/>
    </source>
</evidence>
<evidence type="ECO:0000256" key="1">
    <source>
        <dbReference type="SAM" id="MobiDB-lite"/>
    </source>
</evidence>